<dbReference type="AlphaFoldDB" id="A0A443RZ91"/>
<dbReference type="GO" id="GO:0050482">
    <property type="term" value="P:arachidonate secretion"/>
    <property type="evidence" value="ECO:0007669"/>
    <property type="project" value="InterPro"/>
</dbReference>
<dbReference type="VEuPathDB" id="VectorBase:LDEU011455"/>
<gene>
    <name evidence="3" type="ORF">B4U80_14252</name>
</gene>
<proteinExistence type="predicted"/>
<dbReference type="InterPro" id="IPR010711">
    <property type="entry name" value="PLA2G12"/>
</dbReference>
<dbReference type="Gene3D" id="1.20.90.10">
    <property type="entry name" value="Phospholipase A2 domain"/>
    <property type="match status" value="1"/>
</dbReference>
<evidence type="ECO:0000313" key="4">
    <source>
        <dbReference type="Proteomes" id="UP000288716"/>
    </source>
</evidence>
<dbReference type="PANTHER" id="PTHR12824">
    <property type="entry name" value="GROUP XII SECRETORY PHOSPHOLIPASE A2 FAMILY MEMBER"/>
    <property type="match status" value="1"/>
</dbReference>
<comment type="subcellular location">
    <subcellularLocation>
        <location evidence="1">Secreted</location>
    </subcellularLocation>
</comment>
<dbReference type="PANTHER" id="PTHR12824:SF8">
    <property type="entry name" value="GXIVSPLA2, ISOFORM A"/>
    <property type="match status" value="1"/>
</dbReference>
<dbReference type="STRING" id="299467.A0A443RZ91"/>
<dbReference type="SUPFAM" id="SSF48619">
    <property type="entry name" value="Phospholipase A2, PLA2"/>
    <property type="match status" value="1"/>
</dbReference>
<keyword evidence="4" id="KW-1185">Reference proteome</keyword>
<reference evidence="3 4" key="1">
    <citation type="journal article" date="2018" name="Gigascience">
        <title>Genomes of trombidid mites reveal novel predicted allergens and laterally-transferred genes associated with secondary metabolism.</title>
        <authorList>
            <person name="Dong X."/>
            <person name="Chaisiri K."/>
            <person name="Xia D."/>
            <person name="Armstrong S.D."/>
            <person name="Fang Y."/>
            <person name="Donnelly M.J."/>
            <person name="Kadowaki T."/>
            <person name="McGarry J.W."/>
            <person name="Darby A.C."/>
            <person name="Makepeace B.L."/>
        </authorList>
    </citation>
    <scope>NUCLEOTIDE SEQUENCE [LARGE SCALE GENOMIC DNA]</scope>
    <source>
        <strain evidence="3">UoL-UT</strain>
    </source>
</reference>
<dbReference type="InterPro" id="IPR036444">
    <property type="entry name" value="PLipase_A2_dom_sf"/>
</dbReference>
<dbReference type="GO" id="GO:0005576">
    <property type="term" value="C:extracellular region"/>
    <property type="evidence" value="ECO:0007669"/>
    <property type="project" value="UniProtKB-SubCell"/>
</dbReference>
<evidence type="ECO:0000313" key="3">
    <source>
        <dbReference type="EMBL" id="RWS20585.1"/>
    </source>
</evidence>
<name>A0A443RZ91_9ACAR</name>
<accession>A0A443RZ91</accession>
<dbReference type="GO" id="GO:0006644">
    <property type="term" value="P:phospholipid metabolic process"/>
    <property type="evidence" value="ECO:0007669"/>
    <property type="project" value="InterPro"/>
</dbReference>
<sequence length="168" mass="18952">MPRAYLKLKHVLKGTRIAKNEKIEEGNGCGPGVTAKISALWTEAKMAECCNQHDICYTECNATKKLCDKKFKNCLKPLRGFFNGWYIDFMVKAVKGFIGCKAYIAAQEEFCKCEYPKKRSAKKPKKLCEKRKITKPNVMSIEKVIANITKEGKIQTILVAPCGNYSSQ</sequence>
<keyword evidence="2" id="KW-0964">Secreted</keyword>
<dbReference type="PROSITE" id="PS00118">
    <property type="entry name" value="PA2_HIS"/>
    <property type="match status" value="1"/>
</dbReference>
<evidence type="ECO:0000256" key="2">
    <source>
        <dbReference type="ARBA" id="ARBA00022525"/>
    </source>
</evidence>
<organism evidence="3 4">
    <name type="scientific">Leptotrombidium deliense</name>
    <dbReference type="NCBI Taxonomy" id="299467"/>
    <lineage>
        <taxon>Eukaryota</taxon>
        <taxon>Metazoa</taxon>
        <taxon>Ecdysozoa</taxon>
        <taxon>Arthropoda</taxon>
        <taxon>Chelicerata</taxon>
        <taxon>Arachnida</taxon>
        <taxon>Acari</taxon>
        <taxon>Acariformes</taxon>
        <taxon>Trombidiformes</taxon>
        <taxon>Prostigmata</taxon>
        <taxon>Anystina</taxon>
        <taxon>Parasitengona</taxon>
        <taxon>Trombiculoidea</taxon>
        <taxon>Trombiculidae</taxon>
        <taxon>Leptotrombidium</taxon>
    </lineage>
</organism>
<protein>
    <submittedName>
        <fullName evidence="3">Group XIIB secretory phospholipase A2-like protein</fullName>
    </submittedName>
</protein>
<dbReference type="OrthoDB" id="3935740at2759"/>
<dbReference type="InterPro" id="IPR033113">
    <property type="entry name" value="PLA2_histidine"/>
</dbReference>
<dbReference type="GO" id="GO:0005509">
    <property type="term" value="F:calcium ion binding"/>
    <property type="evidence" value="ECO:0007669"/>
    <property type="project" value="InterPro"/>
</dbReference>
<dbReference type="Proteomes" id="UP000288716">
    <property type="component" value="Unassembled WGS sequence"/>
</dbReference>
<dbReference type="EMBL" id="NCKV01016672">
    <property type="protein sequence ID" value="RWS20585.1"/>
    <property type="molecule type" value="Genomic_DNA"/>
</dbReference>
<evidence type="ECO:0000256" key="1">
    <source>
        <dbReference type="ARBA" id="ARBA00004613"/>
    </source>
</evidence>
<dbReference type="Pfam" id="PF06951">
    <property type="entry name" value="PLA2G12"/>
    <property type="match status" value="1"/>
</dbReference>
<comment type="caution">
    <text evidence="3">The sequence shown here is derived from an EMBL/GenBank/DDBJ whole genome shotgun (WGS) entry which is preliminary data.</text>
</comment>
<dbReference type="GO" id="GO:0016042">
    <property type="term" value="P:lipid catabolic process"/>
    <property type="evidence" value="ECO:0007669"/>
    <property type="project" value="InterPro"/>
</dbReference>
<dbReference type="GO" id="GO:0004623">
    <property type="term" value="F:phospholipase A2 activity"/>
    <property type="evidence" value="ECO:0007669"/>
    <property type="project" value="InterPro"/>
</dbReference>